<feature type="chain" id="PRO_5039061987" evidence="2">
    <location>
        <begin position="22"/>
        <end position="452"/>
    </location>
</feature>
<proteinExistence type="predicted"/>
<dbReference type="AlphaFoldDB" id="A0A2A6E1C9"/>
<keyword evidence="2" id="KW-0732">Signal</keyword>
<dbReference type="Gene3D" id="3.40.190.10">
    <property type="entry name" value="Periplasmic binding protein-like II"/>
    <property type="match status" value="2"/>
</dbReference>
<dbReference type="PANTHER" id="PTHR43649:SF11">
    <property type="entry name" value="ABC TRANSPORTER SUBSTRATE-BINDING PROTEIN YESO-RELATED"/>
    <property type="match status" value="1"/>
</dbReference>
<dbReference type="InterPro" id="IPR006059">
    <property type="entry name" value="SBP"/>
</dbReference>
<dbReference type="Pfam" id="PF01547">
    <property type="entry name" value="SBP_bac_1"/>
    <property type="match status" value="1"/>
</dbReference>
<dbReference type="SUPFAM" id="SSF53850">
    <property type="entry name" value="Periplasmic binding protein-like II"/>
    <property type="match status" value="1"/>
</dbReference>
<organism evidence="3 4">
    <name type="scientific">Candidatus Reconcilbacillus cellulovorans</name>
    <dbReference type="NCBI Taxonomy" id="1906605"/>
    <lineage>
        <taxon>Bacteria</taxon>
        <taxon>Bacillati</taxon>
        <taxon>Bacillota</taxon>
        <taxon>Bacilli</taxon>
        <taxon>Bacillales</taxon>
        <taxon>Paenibacillaceae</taxon>
        <taxon>Candidatus Reconcilbacillus</taxon>
    </lineage>
</organism>
<evidence type="ECO:0000313" key="4">
    <source>
        <dbReference type="Proteomes" id="UP000243688"/>
    </source>
</evidence>
<reference evidence="3 4" key="1">
    <citation type="submission" date="2016-12" db="EMBL/GenBank/DDBJ databases">
        <title>Candidatus Reconcilibacillus cellulovorans genome.</title>
        <authorList>
            <person name="Kolinko S."/>
            <person name="Wu Y.-W."/>
            <person name="Tachea F."/>
            <person name="Denzel E."/>
            <person name="Hiras J."/>
            <person name="Baecker N."/>
            <person name="Chan L.J."/>
            <person name="Eichorst S.A."/>
            <person name="Frey D."/>
            <person name="Adams P.D."/>
            <person name="Pray T."/>
            <person name="Tanjore D."/>
            <person name="Petzold C.J."/>
            <person name="Gladden J.M."/>
            <person name="Simmons B.A."/>
            <person name="Singer S.W."/>
        </authorList>
    </citation>
    <scope>NUCLEOTIDE SEQUENCE [LARGE SCALE GENOMIC DNA]</scope>
    <source>
        <strain evidence="3">JTherm</strain>
    </source>
</reference>
<feature type="compositionally biased region" description="Low complexity" evidence="1">
    <location>
        <begin position="27"/>
        <end position="41"/>
    </location>
</feature>
<comment type="caution">
    <text evidence="3">The sequence shown here is derived from an EMBL/GenBank/DDBJ whole genome shotgun (WGS) entry which is preliminary data.</text>
</comment>
<dbReference type="CDD" id="cd13585">
    <property type="entry name" value="PBP2_TMBP_like"/>
    <property type="match status" value="1"/>
</dbReference>
<dbReference type="Proteomes" id="UP000243688">
    <property type="component" value="Unassembled WGS sequence"/>
</dbReference>
<name>A0A2A6E1C9_9BACL</name>
<dbReference type="PANTHER" id="PTHR43649">
    <property type="entry name" value="ARABINOSE-BINDING PROTEIN-RELATED"/>
    <property type="match status" value="1"/>
</dbReference>
<accession>A0A2A6E1C9</accession>
<feature type="signal peptide" evidence="2">
    <location>
        <begin position="1"/>
        <end position="21"/>
    </location>
</feature>
<evidence type="ECO:0000256" key="2">
    <source>
        <dbReference type="SAM" id="SignalP"/>
    </source>
</evidence>
<evidence type="ECO:0000313" key="3">
    <source>
        <dbReference type="EMBL" id="PDO10547.1"/>
    </source>
</evidence>
<protein>
    <submittedName>
        <fullName evidence="3">ABC transporter substrate-binding protein</fullName>
    </submittedName>
</protein>
<gene>
    <name evidence="3" type="ORF">BLM47_06645</name>
</gene>
<evidence type="ECO:0000256" key="1">
    <source>
        <dbReference type="SAM" id="MobiDB-lite"/>
    </source>
</evidence>
<dbReference type="InterPro" id="IPR050490">
    <property type="entry name" value="Bact_solute-bd_prot1"/>
</dbReference>
<sequence>MRHRWLAFAAAVSIALLPACGGGSDKTSGGTASGGQTAASPSPSPQPVELRIMWWGDQTRADITNQALRKFEEKYPHIKVVGEFAPSSSYFDKLNTLLASGTAPDVFFLGGNYPDYADKGVLLDLGPYVGKQLDLSDMDKSLIEYGTYKGKLYHISAGANSRGILVNASMFEKAGIPLPNENWTWDDFANISIELSKKLGQGYYGTYQFGVEGMKGVFLATRGKVFYDTENSKVGFDQKDVEDWFTFWERLYKEGGAVTPELQVANPPDDPNKSLVSAGKVAMNLIPSNLFAAHQKLTQDKLALVLPPQGPNGHGVILESSQGLSGYAKTKHPEEVALLMNFWINDPDATKILGTNRGVPGTSKMRDLLKQNASPEDKLVYEYLDRVSETSKNLPVKLSFNPPGYTEWNKLLETSLQEIAFGRKDAKKAAADFYNGIMQIVAKQQQAAQSSK</sequence>
<feature type="region of interest" description="Disordered" evidence="1">
    <location>
        <begin position="25"/>
        <end position="46"/>
    </location>
</feature>
<dbReference type="EMBL" id="MOXJ01000013">
    <property type="protein sequence ID" value="PDO10547.1"/>
    <property type="molecule type" value="Genomic_DNA"/>
</dbReference>